<dbReference type="RefSeq" id="WP_194365590.1">
    <property type="nucleotide sequence ID" value="NZ_CP054493.1"/>
</dbReference>
<organism evidence="1 2">
    <name type="scientific">Candidatus Sulfurimonas marisnigri</name>
    <dbReference type="NCBI Taxonomy" id="2740405"/>
    <lineage>
        <taxon>Bacteria</taxon>
        <taxon>Pseudomonadati</taxon>
        <taxon>Campylobacterota</taxon>
        <taxon>Epsilonproteobacteria</taxon>
        <taxon>Campylobacterales</taxon>
        <taxon>Sulfurimonadaceae</taxon>
        <taxon>Sulfurimonas</taxon>
    </lineage>
</organism>
<protein>
    <recommendedName>
        <fullName evidence="3">Nitrous oxide reductase accessory protein NosL</fullName>
    </recommendedName>
</protein>
<proteinExistence type="predicted"/>
<dbReference type="AlphaFoldDB" id="A0A7S7LYF1"/>
<evidence type="ECO:0000313" key="1">
    <source>
        <dbReference type="EMBL" id="QOY53755.1"/>
    </source>
</evidence>
<dbReference type="SUPFAM" id="SSF160387">
    <property type="entry name" value="NosL/MerB-like"/>
    <property type="match status" value="1"/>
</dbReference>
<dbReference type="KEGG" id="smas:HUE87_07545"/>
<evidence type="ECO:0000313" key="2">
    <source>
        <dbReference type="Proteomes" id="UP000593836"/>
    </source>
</evidence>
<dbReference type="Proteomes" id="UP000593836">
    <property type="component" value="Chromosome"/>
</dbReference>
<reference evidence="1 2" key="1">
    <citation type="submission" date="2020-05" db="EMBL/GenBank/DDBJ databases">
        <title>Sulfurimonas marisnigri, sp. nov., and Sulfurimonas baltica, sp. nov., manganese oxide reducing chemolithoautotrophs of the class Epsilonproteobacteria isolated from the pelagic redoxclines of the Black and Baltic Seas and emended description of the genus Sulfurimonas.</title>
        <authorList>
            <person name="Henkel J.V."/>
            <person name="Laudan C."/>
            <person name="Werner J."/>
            <person name="Neu T."/>
            <person name="Plewe S."/>
            <person name="Sproer C."/>
            <person name="Bunk B."/>
            <person name="Schulz-Vogt H.N."/>
        </authorList>
    </citation>
    <scope>NUCLEOTIDE SEQUENCE [LARGE SCALE GENOMIC DNA]</scope>
    <source>
        <strain evidence="1 2">SoZ1</strain>
    </source>
</reference>
<evidence type="ECO:0008006" key="3">
    <source>
        <dbReference type="Google" id="ProtNLM"/>
    </source>
</evidence>
<accession>A0A7S7LYF1</accession>
<name>A0A7S7LYF1_9BACT</name>
<gene>
    <name evidence="1" type="ORF">HUE87_07545</name>
</gene>
<keyword evidence="2" id="KW-1185">Reference proteome</keyword>
<sequence length="168" mass="19274">MIKNMMPFLVIVVLVLMIVTLFLSLASTNKMIVIKEGNTNQAPIEMKVGVFQDSDCGMVINDLRDASQVVSKSAKSWFFHDHGGMIKWIEDKEFKSDAKIWVMSRDTKEWIDARSAFYSLTDDTPMGYGFGAYEFKKDLHVDFATMRLRMLRGETLKNPRIKKHLLGN</sequence>
<dbReference type="EMBL" id="CP054493">
    <property type="protein sequence ID" value="QOY53755.1"/>
    <property type="molecule type" value="Genomic_DNA"/>
</dbReference>